<evidence type="ECO:0000313" key="2">
    <source>
        <dbReference type="Proteomes" id="UP000184546"/>
    </source>
</evidence>
<gene>
    <name evidence="1" type="ORF">ASPACDRAFT_1854247</name>
</gene>
<dbReference type="Proteomes" id="UP000184546">
    <property type="component" value="Unassembled WGS sequence"/>
</dbReference>
<keyword evidence="2" id="KW-1185">Reference proteome</keyword>
<sequence>MTKYVYKDPDRTKLYFRAGDEIEQYLESQYIGPTEAAVWLLRFRVHEEYLSSTTLFAEKGYTDSSQNESIQMWIQLVSISADRDAAKHVLRYLKGSTFDVVYGSGCSKQFEVYVDASYADDDDRKSMEAYVITYAGSPVSWATRKQAIMASSATLSGYIACGEANREAVFLRESAMELGLPVGDKAASLPEDISESSVIRLSPSRPAFHRTAAEDILQLRRASILFELGDITKEELQDRSRADLYGTDTVYPIFLKKSALRT</sequence>
<dbReference type="EMBL" id="KV878973">
    <property type="protein sequence ID" value="OJK02266.1"/>
    <property type="molecule type" value="Genomic_DNA"/>
</dbReference>
<dbReference type="PANTHER" id="PTHR11439:SF483">
    <property type="entry name" value="PEPTIDE SYNTHASE GLIP-LIKE, PUTATIVE (AFU_ORTHOLOGUE AFUA_3G12920)-RELATED"/>
    <property type="match status" value="1"/>
</dbReference>
<dbReference type="GeneID" id="30971193"/>
<name>A0A1L9X1M6_ASPA1</name>
<organism evidence="1 2">
    <name type="scientific">Aspergillus aculeatus (strain ATCC 16872 / CBS 172.66 / WB 5094)</name>
    <dbReference type="NCBI Taxonomy" id="690307"/>
    <lineage>
        <taxon>Eukaryota</taxon>
        <taxon>Fungi</taxon>
        <taxon>Dikarya</taxon>
        <taxon>Ascomycota</taxon>
        <taxon>Pezizomycotina</taxon>
        <taxon>Eurotiomycetes</taxon>
        <taxon>Eurotiomycetidae</taxon>
        <taxon>Eurotiales</taxon>
        <taxon>Aspergillaceae</taxon>
        <taxon>Aspergillus</taxon>
        <taxon>Aspergillus subgen. Circumdati</taxon>
    </lineage>
</organism>
<evidence type="ECO:0000313" key="1">
    <source>
        <dbReference type="EMBL" id="OJK02266.1"/>
    </source>
</evidence>
<accession>A0A1L9X1M6</accession>
<dbReference type="AlphaFoldDB" id="A0A1L9X1M6"/>
<reference evidence="2" key="1">
    <citation type="journal article" date="2017" name="Genome Biol.">
        <title>Comparative genomics reveals high biological diversity and specific adaptations in the industrially and medically important fungal genus Aspergillus.</title>
        <authorList>
            <person name="de Vries R.P."/>
            <person name="Riley R."/>
            <person name="Wiebenga A."/>
            <person name="Aguilar-Osorio G."/>
            <person name="Amillis S."/>
            <person name="Uchima C.A."/>
            <person name="Anderluh G."/>
            <person name="Asadollahi M."/>
            <person name="Askin M."/>
            <person name="Barry K."/>
            <person name="Battaglia E."/>
            <person name="Bayram O."/>
            <person name="Benocci T."/>
            <person name="Braus-Stromeyer S.A."/>
            <person name="Caldana C."/>
            <person name="Canovas D."/>
            <person name="Cerqueira G.C."/>
            <person name="Chen F."/>
            <person name="Chen W."/>
            <person name="Choi C."/>
            <person name="Clum A."/>
            <person name="Dos Santos R.A."/>
            <person name="Damasio A.R."/>
            <person name="Diallinas G."/>
            <person name="Emri T."/>
            <person name="Fekete E."/>
            <person name="Flipphi M."/>
            <person name="Freyberg S."/>
            <person name="Gallo A."/>
            <person name="Gournas C."/>
            <person name="Habgood R."/>
            <person name="Hainaut M."/>
            <person name="Harispe M.L."/>
            <person name="Henrissat B."/>
            <person name="Hilden K.S."/>
            <person name="Hope R."/>
            <person name="Hossain A."/>
            <person name="Karabika E."/>
            <person name="Karaffa L."/>
            <person name="Karanyi Z."/>
            <person name="Krasevec N."/>
            <person name="Kuo A."/>
            <person name="Kusch H."/>
            <person name="LaButti K."/>
            <person name="Lagendijk E.L."/>
            <person name="Lapidus A."/>
            <person name="Levasseur A."/>
            <person name="Lindquist E."/>
            <person name="Lipzen A."/>
            <person name="Logrieco A.F."/>
            <person name="MacCabe A."/>
            <person name="Maekelae M.R."/>
            <person name="Malavazi I."/>
            <person name="Melin P."/>
            <person name="Meyer V."/>
            <person name="Mielnichuk N."/>
            <person name="Miskei M."/>
            <person name="Molnar A.P."/>
            <person name="Mule G."/>
            <person name="Ngan C.Y."/>
            <person name="Orejas M."/>
            <person name="Orosz E."/>
            <person name="Ouedraogo J.P."/>
            <person name="Overkamp K.M."/>
            <person name="Park H.-S."/>
            <person name="Perrone G."/>
            <person name="Piumi F."/>
            <person name="Punt P.J."/>
            <person name="Ram A.F."/>
            <person name="Ramon A."/>
            <person name="Rauscher S."/>
            <person name="Record E."/>
            <person name="Riano-Pachon D.M."/>
            <person name="Robert V."/>
            <person name="Roehrig J."/>
            <person name="Ruller R."/>
            <person name="Salamov A."/>
            <person name="Salih N.S."/>
            <person name="Samson R.A."/>
            <person name="Sandor E."/>
            <person name="Sanguinetti M."/>
            <person name="Schuetze T."/>
            <person name="Sepcic K."/>
            <person name="Shelest E."/>
            <person name="Sherlock G."/>
            <person name="Sophianopoulou V."/>
            <person name="Squina F.M."/>
            <person name="Sun H."/>
            <person name="Susca A."/>
            <person name="Todd R.B."/>
            <person name="Tsang A."/>
            <person name="Unkles S.E."/>
            <person name="van de Wiele N."/>
            <person name="van Rossen-Uffink D."/>
            <person name="Oliveira J.V."/>
            <person name="Vesth T.C."/>
            <person name="Visser J."/>
            <person name="Yu J.-H."/>
            <person name="Zhou M."/>
            <person name="Andersen M.R."/>
            <person name="Archer D.B."/>
            <person name="Baker S.E."/>
            <person name="Benoit I."/>
            <person name="Brakhage A.A."/>
            <person name="Braus G.H."/>
            <person name="Fischer R."/>
            <person name="Frisvad J.C."/>
            <person name="Goldman G.H."/>
            <person name="Houbraken J."/>
            <person name="Oakley B."/>
            <person name="Pocsi I."/>
            <person name="Scazzocchio C."/>
            <person name="Seiboth B."/>
            <person name="vanKuyk P.A."/>
            <person name="Wortman J."/>
            <person name="Dyer P.S."/>
            <person name="Grigoriev I.V."/>
        </authorList>
    </citation>
    <scope>NUCLEOTIDE SEQUENCE [LARGE SCALE GENOMIC DNA]</scope>
    <source>
        <strain evidence="2">ATCC 16872 / CBS 172.66 / WB 5094</strain>
    </source>
</reference>
<dbReference type="OrthoDB" id="4501190at2759"/>
<proteinExistence type="predicted"/>
<dbReference type="STRING" id="690307.A0A1L9X1M6"/>
<dbReference type="CDD" id="cd09272">
    <property type="entry name" value="RNase_HI_RT_Ty1"/>
    <property type="match status" value="1"/>
</dbReference>
<dbReference type="RefSeq" id="XP_020058605.1">
    <property type="nucleotide sequence ID" value="XM_020197379.1"/>
</dbReference>
<protein>
    <submittedName>
        <fullName evidence="1">Uncharacterized protein</fullName>
    </submittedName>
</protein>
<dbReference type="PANTHER" id="PTHR11439">
    <property type="entry name" value="GAG-POL-RELATED RETROTRANSPOSON"/>
    <property type="match status" value="1"/>
</dbReference>
<dbReference type="VEuPathDB" id="FungiDB:ASPACDRAFT_1854247"/>